<dbReference type="EMBL" id="AACJYH010000012">
    <property type="protein sequence ID" value="EAK8898745.1"/>
    <property type="molecule type" value="Genomic_DNA"/>
</dbReference>
<dbReference type="Proteomes" id="UP000379076">
    <property type="component" value="Unassembled WGS sequence"/>
</dbReference>
<dbReference type="Proteomes" id="UP000455569">
    <property type="component" value="Unassembled WGS sequence"/>
</dbReference>
<dbReference type="EMBL" id="AAAMZD010000001">
    <property type="protein sequence ID" value="EAD3791216.1"/>
    <property type="molecule type" value="Genomic_DNA"/>
</dbReference>
<dbReference type="Proteomes" id="UP000427828">
    <property type="component" value="Unassembled WGS sequence"/>
</dbReference>
<dbReference type="EMBL" id="AABEKY010000007">
    <property type="protein sequence ID" value="EAG9388250.1"/>
    <property type="molecule type" value="Genomic_DNA"/>
</dbReference>
<evidence type="ECO:0000313" key="67">
    <source>
        <dbReference type="Proteomes" id="UP000389283"/>
    </source>
</evidence>
<evidence type="ECO:0000313" key="55">
    <source>
        <dbReference type="Proteomes" id="UP000337746"/>
    </source>
</evidence>
<evidence type="ECO:0000313" key="85">
    <source>
        <dbReference type="Proteomes" id="UP000530452"/>
    </source>
</evidence>
<evidence type="ECO:0000313" key="2">
    <source>
        <dbReference type="EMBL" id="EAC4553350.1"/>
    </source>
</evidence>
<reference evidence="55 58" key="5">
    <citation type="submission" date="2018-06" db="EMBL/GenBank/DDBJ databases">
        <authorList>
            <consortium name="GenomeTrakr: Next Generation Sequencing Network for Food Pathogen Tracability"/>
        </authorList>
    </citation>
    <scope>NUCLEOTIDE SEQUENCE [LARGE SCALE GENOMIC DNA]</scope>
    <source>
        <strain evidence="19 91">10B02965A-1</strain>
        <strain evidence="5 64">CFSAN008042</strain>
        <strain evidence="21 84">CFSAN063727</strain>
        <strain evidence="37 73">CFSAN102901</strain>
        <strain evidence="11 66">FDA00006494</strain>
        <strain evidence="3 63">FDA00007096</strain>
        <strain evidence="7 69">FDA00008584</strain>
        <strain evidence="17">FDA00011243</strain>
        <strain evidence="4 53">FDA00013332</strain>
        <strain evidence="10 57">FDA00013853</strain>
        <strain evidence="31 71">FDA00014336</strain>
        <strain evidence="33 67">FDA00014370</strain>
        <strain evidence="32 68">FDA00014392</strain>
        <strain evidence="40">FDA00015054</strain>
        <strain evidence="20 87">FDA1005580-S054-001</strain>
        <strain evidence="78">FDA1090798-S029-001</strain>
        <strain evidence="79">FDA956581-098-004</strain>
        <strain evidence="18 82">FDA960927-006-004</strain>
        <strain evidence="22 92">FLAG-38921</strain>
        <strain evidence="34 72">FLAG-51482A</strain>
        <strain evidence="16 55">FLAG-54356</strain>
        <strain evidence="9 65">FSIS31901579</strain>
        <strain evidence="28 83">LS1344</strain>
        <strain evidence="38 75">OSF101448</strain>
        <strain evidence="8 58">VA-WGS-00405</strain>
    </source>
</reference>
<evidence type="ECO:0000313" key="88">
    <source>
        <dbReference type="Proteomes" id="UP000544530"/>
    </source>
</evidence>
<evidence type="ECO:0000313" key="40">
    <source>
        <dbReference type="EMBL" id="EDP8515342.1"/>
    </source>
</evidence>
<evidence type="ECO:0000313" key="27">
    <source>
        <dbReference type="EMBL" id="EAH3295471.1"/>
    </source>
</evidence>
<evidence type="ECO:0000313" key="89">
    <source>
        <dbReference type="Proteomes" id="UP000546397"/>
    </source>
</evidence>
<dbReference type="Proteomes" id="UP000522199">
    <property type="component" value="Unassembled WGS sequence"/>
</dbReference>
<reference evidence="54 56" key="6">
    <citation type="submission" date="2018-06" db="EMBL/GenBank/DDBJ databases">
        <authorList>
            <consortium name="PulseNet: The National Subtyping Network for Foodborne Disease Surveillance"/>
            <person name="Tarr C.L."/>
            <person name="Trees E."/>
            <person name="Katz L.S."/>
            <person name="Carleton-Romer H.A."/>
            <person name="Stroika S."/>
            <person name="Kucerova Z."/>
            <person name="Roache K.F."/>
            <person name="Sabol A.L."/>
            <person name="Besser J."/>
            <person name="Gerner-Smidt P."/>
        </authorList>
    </citation>
    <scope>NUCLEOTIDE SEQUENCE [LARGE SCALE GENOMIC DNA]</scope>
    <source>
        <strain evidence="2 56">2015L-6227</strain>
        <strain evidence="12 54">PNUSAL000134</strain>
        <strain evidence="6 60">PNUSAL000910</strain>
        <strain evidence="14 61">PNUSAL002180</strain>
        <strain evidence="15 77">PNUSAL002298</strain>
        <strain evidence="29 59">PNUSAL004402</strain>
        <strain evidence="36 80">PNUSAL005692</strain>
    </source>
</reference>
<evidence type="ECO:0000313" key="7">
    <source>
        <dbReference type="EMBL" id="EAD1183520.1"/>
    </source>
</evidence>
<evidence type="ECO:0000313" key="96">
    <source>
        <dbReference type="Proteomes" id="UP000844415"/>
    </source>
</evidence>
<evidence type="ECO:0000313" key="30">
    <source>
        <dbReference type="EMBL" id="EAK9315975.1"/>
    </source>
</evidence>
<feature type="transmembrane region" description="Helical" evidence="1">
    <location>
        <begin position="68"/>
        <end position="87"/>
    </location>
</feature>
<evidence type="ECO:0000313" key="38">
    <source>
        <dbReference type="EMBL" id="EDN9835066.1"/>
    </source>
</evidence>
<dbReference type="EMBL" id="DAAIHR010000013">
    <property type="protein sequence ID" value="HAB8399374.1"/>
    <property type="molecule type" value="Genomic_DNA"/>
</dbReference>
<dbReference type="Proteomes" id="UP000544530">
    <property type="component" value="Unassembled WGS sequence"/>
</dbReference>
<evidence type="ECO:0000313" key="43">
    <source>
        <dbReference type="EMBL" id="HAB8558226.1"/>
    </source>
</evidence>
<evidence type="ECO:0000313" key="29">
    <source>
        <dbReference type="EMBL" id="EAK8898745.1"/>
    </source>
</evidence>
<evidence type="ECO:0000313" key="16">
    <source>
        <dbReference type="EMBL" id="EAG2088250.1"/>
    </source>
</evidence>
<dbReference type="EMBL" id="AAAJWF010000005">
    <property type="protein sequence ID" value="EAC7480863.1"/>
    <property type="molecule type" value="Genomic_DNA"/>
</dbReference>
<organism evidence="25 89">
    <name type="scientific">Listeria monocytogenes</name>
    <dbReference type="NCBI Taxonomy" id="1639"/>
    <lineage>
        <taxon>Bacteria</taxon>
        <taxon>Bacillati</taxon>
        <taxon>Bacillota</taxon>
        <taxon>Bacilli</taxon>
        <taxon>Bacillales</taxon>
        <taxon>Listeriaceae</taxon>
        <taxon>Listeria</taxon>
    </lineage>
</organism>
<evidence type="ECO:0000313" key="18">
    <source>
        <dbReference type="EMBL" id="EAG2513629.1"/>
    </source>
</evidence>
<evidence type="ECO:0000313" key="23">
    <source>
        <dbReference type="EMBL" id="EAG6991280.1"/>
    </source>
</evidence>
<evidence type="ECO:0000313" key="10">
    <source>
        <dbReference type="EMBL" id="EAD5785001.1"/>
    </source>
</evidence>
<dbReference type="EMBL" id="AABAYG010000001">
    <property type="protein sequence ID" value="EAG2243889.1"/>
    <property type="molecule type" value="Genomic_DNA"/>
</dbReference>
<dbReference type="Proteomes" id="UP000467536">
    <property type="component" value="Unassembled WGS sequence"/>
</dbReference>
<dbReference type="Proteomes" id="UP000368512">
    <property type="component" value="Unassembled WGS sequence"/>
</dbReference>
<reference evidence="93 94" key="3">
    <citation type="journal article" date="2018" name="Genome Biol.">
        <title>SKESA: strategic k-mer extension for scrupulous assemblies.</title>
        <authorList>
            <person name="Souvorov A."/>
            <person name="Agarwala R."/>
            <person name="Lipman D.J."/>
        </authorList>
    </citation>
    <scope>NUCLEOTIDE SEQUENCE [LARGE SCALE GENOMIC DNA]</scope>
    <source>
        <strain evidence="41">09CEB371LM</strain>
        <strain evidence="47">2017-325981-023-01</strain>
        <strain evidence="43 96">CFIAFB20100120</strain>
        <strain evidence="42 93">CFIAFB20130012</strain>
        <strain evidence="45">CFIAFB20170037</strain>
        <strain evidence="44 94">CFIAFB20170045</strain>
        <strain evidence="46 95">DMG1500109</strain>
    </source>
</reference>
<dbReference type="EMBL" id="AAALRN010000001">
    <property type="protein sequence ID" value="EAD1183520.1"/>
    <property type="molecule type" value="Genomic_DNA"/>
</dbReference>
<evidence type="ECO:0000313" key="20">
    <source>
        <dbReference type="EMBL" id="EAG4330099.1"/>
    </source>
</evidence>
<comment type="caution">
    <text evidence="25">The sequence shown here is derived from an EMBL/GenBank/DDBJ whole genome shotgun (WGS) entry which is preliminary data.</text>
</comment>
<accession>A0A0B8RBA3</accession>
<dbReference type="EMBL" id="AAAIXK010000001">
    <property type="protein sequence ID" value="EAC5548866.1"/>
    <property type="molecule type" value="Genomic_DNA"/>
</dbReference>
<evidence type="ECO:0000313" key="45">
    <source>
        <dbReference type="EMBL" id="HAC0276350.1"/>
    </source>
</evidence>
<evidence type="ECO:0000313" key="5">
    <source>
        <dbReference type="EMBL" id="EAC7480863.1"/>
    </source>
</evidence>
<dbReference type="Proteomes" id="UP000525850">
    <property type="component" value="Unassembled WGS sequence"/>
</dbReference>
<dbReference type="EMBL" id="AABDGJ010000009">
    <property type="protein sequence ID" value="EAG6991280.1"/>
    <property type="molecule type" value="Genomic_DNA"/>
</dbReference>
<evidence type="ECO:0000313" key="39">
    <source>
        <dbReference type="EMBL" id="EDO0986773.1"/>
    </source>
</evidence>
<evidence type="ECO:0000313" key="22">
    <source>
        <dbReference type="EMBL" id="EAG6168466.1"/>
    </source>
</evidence>
<evidence type="ECO:0000313" key="44">
    <source>
        <dbReference type="EMBL" id="HAC0013023.1"/>
    </source>
</evidence>
<evidence type="ECO:0000313" key="74">
    <source>
        <dbReference type="Proteomes" id="UP000460224"/>
    </source>
</evidence>
<evidence type="ECO:0000313" key="59">
    <source>
        <dbReference type="Proteomes" id="UP000350032"/>
    </source>
</evidence>
<dbReference type="AlphaFoldDB" id="A0A0B8RBA3"/>
<dbReference type="Proteomes" id="UP000842809">
    <property type="component" value="Unassembled WGS sequence"/>
</dbReference>
<dbReference type="Proteomes" id="UP000528151">
    <property type="component" value="Unassembled WGS sequence"/>
</dbReference>
<dbReference type="EMBL" id="AABFVG010000012">
    <property type="protein sequence ID" value="EAH2283272.1"/>
    <property type="molecule type" value="Genomic_DNA"/>
</dbReference>
<dbReference type="Proteomes" id="UP000527632">
    <property type="component" value="Unassembled WGS sequence"/>
</dbReference>
<evidence type="ECO:0000313" key="34">
    <source>
        <dbReference type="EMBL" id="ECX6923139.1"/>
    </source>
</evidence>
<evidence type="ECO:0000313" key="66">
    <source>
        <dbReference type="Proteomes" id="UP000379076"/>
    </source>
</evidence>
<dbReference type="Proteomes" id="UP000272537">
    <property type="component" value="Unassembled WGS sequence"/>
</dbReference>
<dbReference type="EMBL" id="QXLS01000001">
    <property type="protein sequence ID" value="RKA10536.1"/>
    <property type="molecule type" value="Genomic_DNA"/>
</dbReference>
<dbReference type="InterPro" id="IPR024529">
    <property type="entry name" value="ECF_trnsprt_substrate-spec"/>
</dbReference>
<reference evidence="41" key="9">
    <citation type="submission" date="2019-10" db="EMBL/GenBank/DDBJ databases">
        <authorList>
            <consortium name="NCBI Pathogen Detection Project"/>
        </authorList>
    </citation>
    <scope>NUCLEOTIDE SEQUENCE</scope>
    <source>
        <strain evidence="41">09CEB371LM</strain>
        <strain evidence="47">2017-325981-023-01</strain>
        <strain evidence="43">CFIAFB20100120</strain>
        <strain evidence="42">CFIAFB20130012</strain>
        <strain evidence="45">CFIAFB20170037</strain>
        <strain evidence="44">CFIAFB20170045</strain>
        <strain evidence="46">DMG1500109</strain>
    </source>
</reference>
<dbReference type="EMBL" id="AAIAJJ010000007">
    <property type="protein sequence ID" value="ECC1557858.1"/>
    <property type="molecule type" value="Genomic_DNA"/>
</dbReference>
<evidence type="ECO:0000313" key="31">
    <source>
        <dbReference type="EMBL" id="ECB9474481.1"/>
    </source>
</evidence>
<dbReference type="EMBL" id="DAAJFY010000011">
    <property type="protein sequence ID" value="HAC0276350.1"/>
    <property type="molecule type" value="Genomic_DNA"/>
</dbReference>
<reference evidence="51 52" key="2">
    <citation type="journal article" date="2018" name="BMC Genomics">
        <title>Genes significantly associated with lineage II food isolates of Listeria monocytogenes.</title>
        <authorList>
            <person name="Pirone-Davies C."/>
            <person name="Chen Y."/>
            <person name="Pightling A."/>
            <person name="Ryan G."/>
            <person name="Wang Y."/>
            <person name="Yao K."/>
            <person name="Hoffmann M."/>
            <person name="Allard M.W."/>
        </authorList>
    </citation>
    <scope>NUCLEOTIDE SEQUENCE [LARGE SCALE GENOMIC DNA]</scope>
    <source>
        <strain evidence="51 52">PNUSAL000550</strain>
    </source>
</reference>
<dbReference type="EMBL" id="AAANYN010000009">
    <property type="protein sequence ID" value="EAD5774163.1"/>
    <property type="molecule type" value="Genomic_DNA"/>
</dbReference>
<dbReference type="EMBL" id="AAANYR010000001">
    <property type="protein sequence ID" value="EAD5785001.1"/>
    <property type="molecule type" value="Genomic_DNA"/>
</dbReference>
<keyword evidence="1" id="KW-0812">Transmembrane</keyword>
<dbReference type="EMBL" id="AABGUK010000001">
    <property type="protein sequence ID" value="EAH4240487.1"/>
    <property type="molecule type" value="Genomic_DNA"/>
</dbReference>
<evidence type="ECO:0000313" key="86">
    <source>
        <dbReference type="Proteomes" id="UP000533021"/>
    </source>
</evidence>
<evidence type="ECO:0000313" key="50">
    <source>
        <dbReference type="EMBL" id="OET49187.1"/>
    </source>
</evidence>
<reference evidence="50 97" key="1">
    <citation type="submission" date="2016-09" db="EMBL/GenBank/DDBJ databases">
        <title>100K Listeria isolates.</title>
        <authorList>
            <person name="Chen P."/>
            <person name="Weimer B.C."/>
            <person name="Kong N."/>
            <person name="Huang B."/>
        </authorList>
    </citation>
    <scope>NUCLEOTIDE SEQUENCE [LARGE SCALE GENOMIC DNA]</scope>
    <source>
        <strain evidence="50 97">BCW_2383</strain>
    </source>
</reference>
<evidence type="ECO:0000313" key="82">
    <source>
        <dbReference type="Proteomes" id="UP000525850"/>
    </source>
</evidence>
<evidence type="ECO:0000313" key="13">
    <source>
        <dbReference type="EMBL" id="EAE4942916.1"/>
    </source>
</evidence>
<evidence type="ECO:0000313" key="60">
    <source>
        <dbReference type="Proteomes" id="UP000354255"/>
    </source>
</evidence>
<reference evidence="49 88" key="10">
    <citation type="submission" date="2020-06" db="EMBL/GenBank/DDBJ databases">
        <title>Two Listeria outbreaks in Switzerland in 2018 and 2020.</title>
        <authorList>
            <person name="Stevens M.J.A."/>
            <person name="Bloemberg G."/>
            <person name="Nusch-Inderbinnen M."/>
            <person name="Stephan R."/>
        </authorList>
    </citation>
    <scope>NUCLEOTIDE SEQUENCE [LARGE SCALE GENOMIC DNA]</scope>
    <source>
        <strain evidence="49 88">N18-0707</strain>
    </source>
</reference>
<dbReference type="EMBL" id="AAHZFN010000016">
    <property type="protein sequence ID" value="ECB9474481.1"/>
    <property type="molecule type" value="Genomic_DNA"/>
</dbReference>
<evidence type="ECO:0000313" key="76">
    <source>
        <dbReference type="Proteomes" id="UP000467536"/>
    </source>
</evidence>
<evidence type="ECO:0000313" key="17">
    <source>
        <dbReference type="EMBL" id="EAG2243889.1"/>
    </source>
</evidence>
<dbReference type="RefSeq" id="WP_003724724.1">
    <property type="nucleotide sequence ID" value="NC_021824.1"/>
</dbReference>
<reference evidence="85 86" key="7">
    <citation type="submission" date="2019-04" db="EMBL/GenBank/DDBJ databases">
        <authorList>
            <person name="Ashton P.M."/>
            <person name="Dallman T."/>
            <person name="Nair S."/>
            <person name="De Pinna E."/>
            <person name="Peters T."/>
            <person name="Grant K."/>
        </authorList>
    </citation>
    <scope>NUCLEOTIDE SEQUENCE [LARGE SCALE GENOMIC DNA]</scope>
    <source>
        <strain evidence="26 86">282333</strain>
        <strain evidence="27 85">282352</strain>
        <strain evidence="25 89">289003</strain>
        <strain evidence="39 76">788324</strain>
        <strain evidence="13">RL15000286</strain>
    </source>
</reference>
<dbReference type="Proteomes" id="UP000389283">
    <property type="component" value="Unassembled WGS sequence"/>
</dbReference>
<dbReference type="Proteomes" id="UP000489121">
    <property type="component" value="Unassembled WGS sequence"/>
</dbReference>
<evidence type="ECO:0000313" key="49">
    <source>
        <dbReference type="EMBL" id="NYA01316.1"/>
    </source>
</evidence>
<evidence type="ECO:0000313" key="77">
    <source>
        <dbReference type="Proteomes" id="UP000478682"/>
    </source>
</evidence>
<dbReference type="Proteomes" id="UP000840197">
    <property type="component" value="Unassembled WGS sequence"/>
</dbReference>
<feature type="transmembrane region" description="Helical" evidence="1">
    <location>
        <begin position="99"/>
        <end position="121"/>
    </location>
</feature>
<dbReference type="Proteomes" id="UP000548278">
    <property type="component" value="Unassembled WGS sequence"/>
</dbReference>
<evidence type="ECO:0000313" key="61">
    <source>
        <dbReference type="Proteomes" id="UP000358545"/>
    </source>
</evidence>
<dbReference type="Proteomes" id="UP000393182">
    <property type="component" value="Unassembled WGS sequence"/>
</dbReference>
<dbReference type="EMBL" id="AABBHO010000009">
    <property type="protein sequence ID" value="EAG2996547.1"/>
    <property type="molecule type" value="Genomic_DNA"/>
</dbReference>
<dbReference type="EMBL" id="AAAREG010000001">
    <property type="protein sequence ID" value="EAE2352782.1"/>
    <property type="molecule type" value="Genomic_DNA"/>
</dbReference>
<evidence type="ECO:0000313" key="79">
    <source>
        <dbReference type="Proteomes" id="UP000481141"/>
    </source>
</evidence>
<dbReference type="EMBL" id="AABGHY010000012">
    <property type="protein sequence ID" value="EAH3295471.1"/>
    <property type="molecule type" value="Genomic_DNA"/>
</dbReference>
<dbReference type="Proteomes" id="UP000843503">
    <property type="component" value="Unassembled WGS sequence"/>
</dbReference>
<dbReference type="Proteomes" id="UP000331186">
    <property type="component" value="Unassembled WGS sequence"/>
</dbReference>
<dbReference type="Proteomes" id="UP000843775">
    <property type="component" value="Unassembled WGS sequence"/>
</dbReference>
<dbReference type="EMBL" id="DAAJZA010000003">
    <property type="protein sequence ID" value="HAC1754320.1"/>
    <property type="molecule type" value="Genomic_DNA"/>
</dbReference>
<dbReference type="EMBL" id="AANPAU010000012">
    <property type="protein sequence ID" value="EDP8515342.1"/>
    <property type="molecule type" value="Genomic_DNA"/>
</dbReference>
<evidence type="ECO:0000313" key="26">
    <source>
        <dbReference type="EMBL" id="EAH2283272.1"/>
    </source>
</evidence>
<evidence type="ECO:0000313" key="32">
    <source>
        <dbReference type="EMBL" id="ECB9513818.1"/>
    </source>
</evidence>
<dbReference type="EMBL" id="AABAWE010000007">
    <property type="protein sequence ID" value="EAG2088250.1"/>
    <property type="molecule type" value="Genomic_DNA"/>
</dbReference>
<evidence type="ECO:0000313" key="73">
    <source>
        <dbReference type="Proteomes" id="UP000455569"/>
    </source>
</evidence>
<evidence type="ECO:0000313" key="46">
    <source>
        <dbReference type="EMBL" id="HAC1754320.1"/>
    </source>
</evidence>
<evidence type="ECO:0000313" key="15">
    <source>
        <dbReference type="EMBL" id="EAG1892684.1"/>
    </source>
</evidence>
<dbReference type="EMBL" id="AABAGT010000017">
    <property type="protein sequence ID" value="EAG0867917.1"/>
    <property type="molecule type" value="Genomic_DNA"/>
</dbReference>
<dbReference type="Proteomes" id="UP000546397">
    <property type="component" value="Unassembled WGS sequence"/>
</dbReference>
<evidence type="ECO:0000313" key="52">
    <source>
        <dbReference type="Proteomes" id="UP000272537"/>
    </source>
</evidence>
<evidence type="ECO:0000313" key="70">
    <source>
        <dbReference type="Proteomes" id="UP000410967"/>
    </source>
</evidence>
<evidence type="ECO:0000313" key="84">
    <source>
        <dbReference type="Proteomes" id="UP000528151"/>
    </source>
</evidence>
<dbReference type="Proteomes" id="UP000365297">
    <property type="component" value="Unassembled WGS sequence"/>
</dbReference>
<dbReference type="Proteomes" id="UP000345329">
    <property type="component" value="Unassembled WGS sequence"/>
</dbReference>
<dbReference type="EMBL" id="AABBAW010000001">
    <property type="protein sequence ID" value="EAG2513629.1"/>
    <property type="molecule type" value="Genomic_DNA"/>
</dbReference>
<dbReference type="Proteomes" id="UP000844415">
    <property type="component" value="Unassembled WGS sequence"/>
</dbReference>
<evidence type="ECO:0000313" key="83">
    <source>
        <dbReference type="Proteomes" id="UP000527632"/>
    </source>
</evidence>
<dbReference type="EMBL" id="AABBYJ010000001">
    <property type="protein sequence ID" value="EAG4330099.1"/>
    <property type="molecule type" value="Genomic_DNA"/>
</dbReference>
<dbReference type="KEGG" id="lmok:CQ02_06110"/>
<evidence type="ECO:0000313" key="19">
    <source>
        <dbReference type="EMBL" id="EAG2996547.1"/>
    </source>
</evidence>
<evidence type="ECO:0000313" key="41">
    <source>
        <dbReference type="EMBL" id="HAA8054007.1"/>
    </source>
</evidence>
<evidence type="ECO:0000313" key="51">
    <source>
        <dbReference type="EMBL" id="RKA10536.1"/>
    </source>
</evidence>
<evidence type="ECO:0000313" key="56">
    <source>
        <dbReference type="Proteomes" id="UP000339309"/>
    </source>
</evidence>
<proteinExistence type="predicted"/>
<reference evidence="48 74" key="4">
    <citation type="submission" date="2018-04" db="EMBL/GenBank/DDBJ databases">
        <title>Genome Analysis of a Prevalent Clone of Listeria monocytogenes Sequence Type 87 in China.</title>
        <authorList>
            <person name="Wang Y."/>
        </authorList>
    </citation>
    <scope>NUCLEOTIDE SEQUENCE [LARGE SCALE GENOMIC DNA]</scope>
    <source>
        <strain evidence="48 74">ICDC_LM1523</strain>
    </source>
</reference>
<sequence length="164" mass="17630">MKIQKLVLCAMLIAMCVIGANIKLMGSVAFDAAPAFIGTLLLGPMYGAVLGIFGHLTSALLAGFPLTLPIHLIVAGMMGVTMIAYGFTRQKLAEKNQLVAVSVSSIVAFVFNCPLSLLALYPLMHQAVFVLFPVLAIGSICNIFVAEVVYQVLPERWKRRIAGY</sequence>
<dbReference type="Proteomes" id="UP000336166">
    <property type="component" value="Unassembled WGS sequence"/>
</dbReference>
<dbReference type="EMBL" id="AAAQQZ010000001">
    <property type="protein sequence ID" value="EAE1337842.1"/>
    <property type="molecule type" value="Genomic_DNA"/>
</dbReference>
<feature type="transmembrane region" description="Helical" evidence="1">
    <location>
        <begin position="6"/>
        <end position="24"/>
    </location>
</feature>
<dbReference type="EMBL" id="AABEMN010000019">
    <property type="protein sequence ID" value="EAG9520567.1"/>
    <property type="molecule type" value="Genomic_DNA"/>
</dbReference>
<dbReference type="EMBL" id="AANCRK010000001">
    <property type="protein sequence ID" value="EDN7714233.1"/>
    <property type="molecule type" value="Genomic_DNA"/>
</dbReference>
<dbReference type="Proteomes" id="UP000481141">
    <property type="component" value="Unassembled WGS sequence"/>
</dbReference>
<reference evidence="35 62" key="8">
    <citation type="submission" date="2019-09" db="EMBL/GenBank/DDBJ databases">
        <authorList>
            <consortium name="GenomeTrakr network: Whole genome sequencing for foodborne pathogen traceback"/>
        </authorList>
    </citation>
    <scope>NUCLEOTIDE SEQUENCE [LARGE SCALE GENOMIC DNA]</scope>
    <source>
        <strain evidence="23 90">CFSAN004300</strain>
        <strain evidence="24 81">CFSAN072474</strain>
        <strain evidence="35 62">FLAG-55987</strain>
        <strain evidence="30 70">PHLUSALM00088</strain>
    </source>
</reference>
<evidence type="ECO:0000313" key="3">
    <source>
        <dbReference type="EMBL" id="EAC5548866.1"/>
    </source>
</evidence>
<dbReference type="Gene3D" id="1.10.1760.20">
    <property type="match status" value="1"/>
</dbReference>
<dbReference type="EMBL" id="DAAIJL010000014">
    <property type="protein sequence ID" value="HAB8558226.1"/>
    <property type="molecule type" value="Genomic_DNA"/>
</dbReference>
<evidence type="ECO:0000313" key="57">
    <source>
        <dbReference type="Proteomes" id="UP000344343"/>
    </source>
</evidence>
<evidence type="ECO:0000313" key="91">
    <source>
        <dbReference type="Proteomes" id="UP000549379"/>
    </source>
</evidence>
<evidence type="ECO:0000313" key="11">
    <source>
        <dbReference type="EMBL" id="EAE1337842.1"/>
    </source>
</evidence>
<evidence type="ECO:0000313" key="95">
    <source>
        <dbReference type="Proteomes" id="UP000843775"/>
    </source>
</evidence>
<evidence type="ECO:0000313" key="53">
    <source>
        <dbReference type="Proteomes" id="UP000331186"/>
    </source>
</evidence>
<dbReference type="EMBL" id="QDAY01000001">
    <property type="protein sequence ID" value="KAA9453787.1"/>
    <property type="molecule type" value="Genomic_DNA"/>
</dbReference>
<evidence type="ECO:0000313" key="72">
    <source>
        <dbReference type="Proteomes" id="UP000427828"/>
    </source>
</evidence>
<evidence type="ECO:0000313" key="35">
    <source>
        <dbReference type="EMBL" id="ECY6544949.1"/>
    </source>
</evidence>
<dbReference type="Proteomes" id="UP000350032">
    <property type="component" value="Unassembled WGS sequence"/>
</dbReference>
<dbReference type="Proteomes" id="UP000478704">
    <property type="component" value="Unassembled WGS sequence"/>
</dbReference>
<evidence type="ECO:0000313" key="94">
    <source>
        <dbReference type="Proteomes" id="UP000841146"/>
    </source>
</evidence>
<evidence type="ECO:0000313" key="68">
    <source>
        <dbReference type="Proteomes" id="UP000398321"/>
    </source>
</evidence>
<dbReference type="EMBL" id="MJTJ01000019">
    <property type="protein sequence ID" value="OET49187.1"/>
    <property type="molecule type" value="Genomic_DNA"/>
</dbReference>
<evidence type="ECO:0000313" key="9">
    <source>
        <dbReference type="EMBL" id="EAD5774163.1"/>
    </source>
</evidence>
<dbReference type="EMBL" id="AALEDS010000011">
    <property type="protein sequence ID" value="ECY6544949.1"/>
    <property type="molecule type" value="Genomic_DNA"/>
</dbReference>
<evidence type="ECO:0000313" key="81">
    <source>
        <dbReference type="Proteomes" id="UP000522199"/>
    </source>
</evidence>
<dbReference type="EMBL" id="AALGDA010000010">
    <property type="protein sequence ID" value="ECY9782319.1"/>
    <property type="molecule type" value="Genomic_DNA"/>
</dbReference>
<dbReference type="OMA" id="DSLPGYF"/>
<dbReference type="EMBL" id="AABCVX010000001">
    <property type="protein sequence ID" value="EAG6168466.1"/>
    <property type="molecule type" value="Genomic_DNA"/>
</dbReference>
<dbReference type="Proteomes" id="UP000566721">
    <property type="component" value="Unassembled WGS sequence"/>
</dbReference>
<evidence type="ECO:0000313" key="93">
    <source>
        <dbReference type="Proteomes" id="UP000840197"/>
    </source>
</evidence>
<dbReference type="EMBL" id="AAHZFY010000017">
    <property type="protein sequence ID" value="ECB9513818.1"/>
    <property type="molecule type" value="Genomic_DNA"/>
</dbReference>
<dbReference type="Proteomes" id="UP000423131">
    <property type="component" value="Unassembled WGS sequence"/>
</dbReference>
<evidence type="ECO:0000313" key="37">
    <source>
        <dbReference type="EMBL" id="EDN7714233.1"/>
    </source>
</evidence>
<dbReference type="Proteomes" id="UP000533021">
    <property type="component" value="Unassembled WGS sequence"/>
</dbReference>
<evidence type="ECO:0000313" key="47">
    <source>
        <dbReference type="EMBL" id="HAJ9592668.1"/>
    </source>
</evidence>
<dbReference type="Proteomes" id="UP000339309">
    <property type="component" value="Unassembled WGS sequence"/>
</dbReference>
<dbReference type="Proteomes" id="UP000530452">
    <property type="component" value="Unassembled WGS sequence"/>
</dbReference>
<dbReference type="Proteomes" id="UP000841146">
    <property type="component" value="Unassembled WGS sequence"/>
</dbReference>
<evidence type="ECO:0000313" key="6">
    <source>
        <dbReference type="EMBL" id="EAC9041044.1"/>
    </source>
</evidence>
<dbReference type="EMBL" id="AAAKQF010000009">
    <property type="protein sequence ID" value="EAC9041044.1"/>
    <property type="molecule type" value="Genomic_DNA"/>
</dbReference>
<dbReference type="Proteomes" id="UP000478682">
    <property type="component" value="Unassembled WGS sequence"/>
</dbReference>
<evidence type="ECO:0000313" key="42">
    <source>
        <dbReference type="EMBL" id="HAB8399374.1"/>
    </source>
</evidence>
<protein>
    <submittedName>
        <fullName evidence="25">ECF transporter S component</fullName>
    </submittedName>
</protein>
<evidence type="ECO:0000313" key="28">
    <source>
        <dbReference type="EMBL" id="EAH4240487.1"/>
    </source>
</evidence>
<evidence type="ECO:0000313" key="69">
    <source>
        <dbReference type="Proteomes" id="UP000403352"/>
    </source>
</evidence>
<evidence type="ECO:0000313" key="78">
    <source>
        <dbReference type="Proteomes" id="UP000478704"/>
    </source>
</evidence>
<dbReference type="EMBL" id="DAAEEB010000010">
    <property type="protein sequence ID" value="HAA8054007.1"/>
    <property type="molecule type" value="Genomic_DNA"/>
</dbReference>
<dbReference type="EMBL" id="AABATR010000001">
    <property type="protein sequence ID" value="EAG1892684.1"/>
    <property type="molecule type" value="Genomic_DNA"/>
</dbReference>
<dbReference type="Proteomes" id="UP000840039">
    <property type="component" value="Unassembled WGS sequence"/>
</dbReference>
<dbReference type="EMBL" id="AAASLB010000008">
    <property type="protein sequence ID" value="EAE4942916.1"/>
    <property type="molecule type" value="Genomic_DNA"/>
</dbReference>
<evidence type="ECO:0000313" key="33">
    <source>
        <dbReference type="EMBL" id="ECC1557858.1"/>
    </source>
</evidence>
<evidence type="ECO:0000313" key="25">
    <source>
        <dbReference type="EMBL" id="EAG9520567.1"/>
    </source>
</evidence>
<dbReference type="Proteomes" id="UP000376505">
    <property type="component" value="Unassembled WGS sequence"/>
</dbReference>
<evidence type="ECO:0000313" key="12">
    <source>
        <dbReference type="EMBL" id="EAE2352782.1"/>
    </source>
</evidence>
<evidence type="ECO:0000313" key="14">
    <source>
        <dbReference type="EMBL" id="EAG0867917.1"/>
    </source>
</evidence>
<dbReference type="EMBL" id="DAAJCS010000005">
    <property type="protein sequence ID" value="HAC0013023.1"/>
    <property type="molecule type" value="Genomic_DNA"/>
</dbReference>
<dbReference type="Proteomes" id="UP000337746">
    <property type="component" value="Unassembled WGS sequence"/>
</dbReference>
<evidence type="ECO:0000313" key="80">
    <source>
        <dbReference type="Proteomes" id="UP000489121"/>
    </source>
</evidence>
<evidence type="ECO:0000313" key="65">
    <source>
        <dbReference type="Proteomes" id="UP000376505"/>
    </source>
</evidence>
<dbReference type="EMBL" id="AABBZO010000015">
    <property type="protein sequence ID" value="EAG4463037.1"/>
    <property type="molecule type" value="Genomic_DNA"/>
</dbReference>
<keyword evidence="1" id="KW-1133">Transmembrane helix</keyword>
<evidence type="ECO:0000313" key="97">
    <source>
        <dbReference type="Proteomes" id="UP000852906"/>
    </source>
</evidence>
<dbReference type="EMBL" id="DABJAN010000001">
    <property type="protein sequence ID" value="HAJ9592668.1"/>
    <property type="molecule type" value="Genomic_DNA"/>
</dbReference>
<dbReference type="Proteomes" id="UP000358545">
    <property type="component" value="Unassembled WGS sequence"/>
</dbReference>
<evidence type="ECO:0000313" key="75">
    <source>
        <dbReference type="Proteomes" id="UP000467347"/>
    </source>
</evidence>
<dbReference type="Proteomes" id="UP000852906">
    <property type="component" value="Unassembled WGS sequence"/>
</dbReference>
<keyword evidence="1" id="KW-0472">Membrane</keyword>
<evidence type="ECO:0000313" key="87">
    <source>
        <dbReference type="Proteomes" id="UP000540117"/>
    </source>
</evidence>
<dbReference type="Proteomes" id="UP000540117">
    <property type="component" value="Unassembled WGS sequence"/>
</dbReference>
<dbReference type="EMBL" id="AAAIKW010000010">
    <property type="protein sequence ID" value="EAC4553350.1"/>
    <property type="molecule type" value="Genomic_DNA"/>
</dbReference>
<dbReference type="Pfam" id="PF12822">
    <property type="entry name" value="ECF_trnsprt"/>
    <property type="match status" value="1"/>
</dbReference>
<dbReference type="EMBL" id="AALAQH010000001">
    <property type="protein sequence ID" value="ECX6923139.1"/>
    <property type="molecule type" value="Genomic_DNA"/>
</dbReference>
<dbReference type="Proteomes" id="UP000344343">
    <property type="component" value="Unassembled WGS sequence"/>
</dbReference>
<evidence type="ECO:0000313" key="71">
    <source>
        <dbReference type="Proteomes" id="UP000423131"/>
    </source>
</evidence>
<dbReference type="Proteomes" id="UP000403352">
    <property type="component" value="Unassembled WGS sequence"/>
</dbReference>
<dbReference type="Proteomes" id="UP000354255">
    <property type="component" value="Unassembled WGS sequence"/>
</dbReference>
<dbReference type="EMBL" id="AANDSR010000001">
    <property type="protein sequence ID" value="EDN9835066.1"/>
    <property type="molecule type" value="Genomic_DNA"/>
</dbReference>
<dbReference type="Proteomes" id="UP000467347">
    <property type="component" value="Unassembled WGS sequence"/>
</dbReference>
<evidence type="ECO:0000313" key="58">
    <source>
        <dbReference type="Proteomes" id="UP000345329"/>
    </source>
</evidence>
<gene>
    <name evidence="14" type="ORF">A8L61_11570</name>
    <name evidence="23" type="ORF">AB917_11850</name>
    <name evidence="2" type="ORF">ABZ57_12715</name>
    <name evidence="50" type="ORF">AJL21_13055</name>
    <name evidence="11" type="ORF">ART25_02745</name>
    <name evidence="3" type="ORF">ARY78_00295</name>
    <name evidence="18" type="ORF">B1N52_00510</name>
    <name evidence="17" type="ORF">B1S26_00575</name>
    <name evidence="19" type="ORF">B5K54_04485</name>
    <name evidence="15" type="ORF">BB997_03575</name>
    <name evidence="34" type="ORF">BCZ19_00515</name>
    <name evidence="16" type="ORF">BCZ21_13340</name>
    <name evidence="21" type="ORF">CA369_12120</name>
    <name evidence="20" type="ORF">CAV64_02370</name>
    <name evidence="24" type="ORF">CW845_12205</name>
    <name evidence="26" type="ORF">D4920_14395</name>
    <name evidence="25" type="ORF">D4B11_12365</name>
    <name evidence="27" type="ORF">D5N24_13755</name>
    <name evidence="29" type="ORF">D7104_13660</name>
    <name evidence="48" type="ORF">DCK61_04795</name>
    <name evidence="22" type="ORF">DCT16_03575</name>
    <name evidence="5" type="ORF">DQ70_09245</name>
    <name evidence="4" type="ORF">DU018_06725</name>
    <name evidence="51" type="ORF">DYZ80_00063</name>
    <name evidence="13" type="ORF">E1W56_12790</name>
    <name evidence="28" type="ORF">E5F58_00565</name>
    <name evidence="10" type="ORF">EX365_00320</name>
    <name evidence="9" type="ORF">EXZ73_07615</name>
    <name evidence="35" type="ORF">F6436_11435</name>
    <name evidence="36" type="ORF">F6515_04870</name>
    <name evidence="30" type="ORF">FA835_02525</name>
    <name evidence="32" type="ORF">FLQ97_08715</name>
    <name evidence="31" type="ORF">FLR03_12410</name>
    <name evidence="33" type="ORF">FNX40_13695</name>
    <name evidence="39" type="ORF">FV747_12290</name>
    <name evidence="40" type="ORF">G3O21_002797</name>
    <name evidence="41" type="ORF">GHH22_12745</name>
    <name evidence="46" type="ORF">GI949_04975</name>
    <name evidence="38" type="ORF">GJW51_00125</name>
    <name evidence="37" type="ORF">GQG13_03735</name>
    <name evidence="42" type="ORF">GYR60_12670</name>
    <name evidence="43" type="ORF">GYS09_13090</name>
    <name evidence="44" type="ORF">GYX23_08445</name>
    <name evidence="45" type="ORF">GYY14_13340</name>
    <name evidence="47" type="ORF">HQN34_000844</name>
    <name evidence="49" type="ORF">HZJ64_05685</name>
    <name evidence="6" type="ORF">KV70_12555</name>
    <name evidence="7" type="ORF">QD52_00315</name>
    <name evidence="8" type="ORF">UI29_00340</name>
    <name evidence="12" type="ORF">Y261_00285</name>
</gene>
<evidence type="ECO:0000313" key="92">
    <source>
        <dbReference type="Proteomes" id="UP000566721"/>
    </source>
</evidence>
<evidence type="ECO:0000313" key="4">
    <source>
        <dbReference type="EMBL" id="EAC6548065.1"/>
    </source>
</evidence>
<dbReference type="KEGG" id="lmv:Y193_09790"/>
<dbReference type="EMBL" id="AACKDQ010000004">
    <property type="protein sequence ID" value="EAK9315975.1"/>
    <property type="molecule type" value="Genomic_DNA"/>
</dbReference>
<dbReference type="EMBL" id="JACAVN010000003">
    <property type="protein sequence ID" value="NYA01316.1"/>
    <property type="molecule type" value="Genomic_DNA"/>
</dbReference>
<evidence type="ECO:0000313" key="48">
    <source>
        <dbReference type="EMBL" id="KAA9453787.1"/>
    </source>
</evidence>
<dbReference type="EMBL" id="AANEHK010000012">
    <property type="protein sequence ID" value="EDO0986773.1"/>
    <property type="molecule type" value="Genomic_DNA"/>
</dbReference>
<evidence type="ECO:0000313" key="54">
    <source>
        <dbReference type="Proteomes" id="UP000336166"/>
    </source>
</evidence>
<feature type="transmembrane region" description="Helical" evidence="1">
    <location>
        <begin position="127"/>
        <end position="150"/>
    </location>
</feature>
<dbReference type="GO" id="GO:0022857">
    <property type="term" value="F:transmembrane transporter activity"/>
    <property type="evidence" value="ECO:0007669"/>
    <property type="project" value="InterPro"/>
</dbReference>
<evidence type="ECO:0000313" key="63">
    <source>
        <dbReference type="Proteomes" id="UP000365297"/>
    </source>
</evidence>
<dbReference type="EMBL" id="AAAJKI010000012">
    <property type="protein sequence ID" value="EAC6548065.1"/>
    <property type="molecule type" value="Genomic_DNA"/>
</dbReference>
<dbReference type="Proteomes" id="UP000398321">
    <property type="component" value="Unassembled WGS sequence"/>
</dbReference>
<evidence type="ECO:0000313" key="36">
    <source>
        <dbReference type="EMBL" id="ECY9782319.1"/>
    </source>
</evidence>
<evidence type="ECO:0000313" key="64">
    <source>
        <dbReference type="Proteomes" id="UP000368512"/>
    </source>
</evidence>
<dbReference type="Proteomes" id="UP000364988">
    <property type="component" value="Unassembled WGS sequence"/>
</dbReference>
<dbReference type="Proteomes" id="UP000410967">
    <property type="component" value="Unassembled WGS sequence"/>
</dbReference>
<evidence type="ECO:0000313" key="90">
    <source>
        <dbReference type="Proteomes" id="UP000548278"/>
    </source>
</evidence>
<feature type="transmembrane region" description="Helical" evidence="1">
    <location>
        <begin position="36"/>
        <end position="56"/>
    </location>
</feature>
<evidence type="ECO:0000313" key="8">
    <source>
        <dbReference type="EMBL" id="EAD3791216.1"/>
    </source>
</evidence>
<evidence type="ECO:0000313" key="62">
    <source>
        <dbReference type="Proteomes" id="UP000364988"/>
    </source>
</evidence>
<dbReference type="Proteomes" id="UP000549379">
    <property type="component" value="Unassembled WGS sequence"/>
</dbReference>
<evidence type="ECO:0000256" key="1">
    <source>
        <dbReference type="SAM" id="Phobius"/>
    </source>
</evidence>
<evidence type="ECO:0000313" key="24">
    <source>
        <dbReference type="EMBL" id="EAG9388250.1"/>
    </source>
</evidence>
<dbReference type="Proteomes" id="UP000460224">
    <property type="component" value="Unassembled WGS sequence"/>
</dbReference>
<name>A0A0B8RBA3_LISMN</name>
<evidence type="ECO:0000313" key="21">
    <source>
        <dbReference type="EMBL" id="EAG4463037.1"/>
    </source>
</evidence>